<evidence type="ECO:0000256" key="3">
    <source>
        <dbReference type="SAM" id="SignalP"/>
    </source>
</evidence>
<organism evidence="4 5">
    <name type="scientific">Marinihelvus fidelis</name>
    <dbReference type="NCBI Taxonomy" id="2613842"/>
    <lineage>
        <taxon>Bacteria</taxon>
        <taxon>Pseudomonadati</taxon>
        <taxon>Pseudomonadota</taxon>
        <taxon>Gammaproteobacteria</taxon>
        <taxon>Chromatiales</taxon>
        <taxon>Wenzhouxiangellaceae</taxon>
        <taxon>Marinihelvus</taxon>
    </lineage>
</organism>
<accession>A0A5N0TE01</accession>
<dbReference type="NCBIfam" id="TIGR02971">
    <property type="entry name" value="heterocyst_DevB"/>
    <property type="match status" value="1"/>
</dbReference>
<keyword evidence="3" id="KW-0732">Signal</keyword>
<evidence type="ECO:0000313" key="5">
    <source>
        <dbReference type="Proteomes" id="UP000325372"/>
    </source>
</evidence>
<dbReference type="Gene3D" id="2.40.50.100">
    <property type="match status" value="1"/>
</dbReference>
<comment type="caution">
    <text evidence="4">The sequence shown here is derived from an EMBL/GenBank/DDBJ whole genome shotgun (WGS) entry which is preliminary data.</text>
</comment>
<dbReference type="PANTHER" id="PTHR32347">
    <property type="entry name" value="EFFLUX SYSTEM COMPONENT YKNX-RELATED"/>
    <property type="match status" value="1"/>
</dbReference>
<gene>
    <name evidence="4" type="ORF">F3N42_05575</name>
</gene>
<dbReference type="PANTHER" id="PTHR32347:SF27">
    <property type="entry name" value="RND EFFLUX PUMP MEMBRANE FUSION PROTEIN BARREL-SANDWICH DOMAIN-CONTAINING PROTEIN"/>
    <property type="match status" value="1"/>
</dbReference>
<evidence type="ECO:0000256" key="2">
    <source>
        <dbReference type="ARBA" id="ARBA00023054"/>
    </source>
</evidence>
<feature type="chain" id="PRO_5024284154" evidence="3">
    <location>
        <begin position="34"/>
        <end position="316"/>
    </location>
</feature>
<feature type="signal peptide" evidence="3">
    <location>
        <begin position="1"/>
        <end position="33"/>
    </location>
</feature>
<name>A0A5N0TE01_9GAMM</name>
<comment type="subcellular location">
    <subcellularLocation>
        <location evidence="1">Cell envelope</location>
    </subcellularLocation>
</comment>
<dbReference type="AlphaFoldDB" id="A0A5N0TE01"/>
<reference evidence="4 5" key="1">
    <citation type="submission" date="2019-09" db="EMBL/GenBank/DDBJ databases">
        <title>Wenzhouxiangella sp. Genome sequencing and assembly.</title>
        <authorList>
            <person name="Zhang R."/>
        </authorList>
    </citation>
    <scope>NUCLEOTIDE SEQUENCE [LARGE SCALE GENOMIC DNA]</scope>
    <source>
        <strain evidence="4 5">W260</strain>
    </source>
</reference>
<dbReference type="Proteomes" id="UP000325372">
    <property type="component" value="Unassembled WGS sequence"/>
</dbReference>
<dbReference type="InterPro" id="IPR014315">
    <property type="entry name" value="ABC_heterocyst_DevB"/>
</dbReference>
<evidence type="ECO:0000313" key="4">
    <source>
        <dbReference type="EMBL" id="KAA9132684.1"/>
    </source>
</evidence>
<dbReference type="EMBL" id="VYXP01000003">
    <property type="protein sequence ID" value="KAA9132684.1"/>
    <property type="molecule type" value="Genomic_DNA"/>
</dbReference>
<sequence length="316" mass="33105">MSSMGNLLMYPSSPAGRKLAAFACLLSMSSAFAESPVAALGRLEPQGGIVRIAAPSTPLSLAGSVLSSLEVAEGDMVEKGQLLAVTDAEPALQTAVNTARAELDLQVRAAEAAESRADEACIKADVVGREAGRREQLLGKQLASQEEVEQSRGQATALAATCQAVRADARVAAAAIETARARLAQREAEWRRAYVYAPFAGRVLHISAEPGEYVGTEGILELGRVGQMLAIAEVHETDIGRVAVDMPARVESAALPGPLTGRVTFIRPKVMKQDEIGTDPAARKDARIIEVGIALDDSTAAAALTNLQVEVLINGE</sequence>
<evidence type="ECO:0000256" key="1">
    <source>
        <dbReference type="ARBA" id="ARBA00004196"/>
    </source>
</evidence>
<proteinExistence type="predicted"/>
<dbReference type="SUPFAM" id="SSF111369">
    <property type="entry name" value="HlyD-like secretion proteins"/>
    <property type="match status" value="1"/>
</dbReference>
<protein>
    <submittedName>
        <fullName evidence="4">HlyD family efflux transporter periplasmic adaptor subunit</fullName>
    </submittedName>
</protein>
<keyword evidence="5" id="KW-1185">Reference proteome</keyword>
<dbReference type="InterPro" id="IPR050465">
    <property type="entry name" value="UPF0194_transport"/>
</dbReference>
<keyword evidence="2" id="KW-0175">Coiled coil</keyword>
<dbReference type="Gene3D" id="2.40.30.170">
    <property type="match status" value="1"/>
</dbReference>
<dbReference type="GO" id="GO:0030313">
    <property type="term" value="C:cell envelope"/>
    <property type="evidence" value="ECO:0007669"/>
    <property type="project" value="UniProtKB-SubCell"/>
</dbReference>